<evidence type="ECO:0000259" key="11">
    <source>
        <dbReference type="PROSITE" id="PS50893"/>
    </source>
</evidence>
<dbReference type="FunFam" id="3.40.50.300:FF:000056">
    <property type="entry name" value="Cell division ATP-binding protein FtsE"/>
    <property type="match status" value="1"/>
</dbReference>
<evidence type="ECO:0000256" key="3">
    <source>
        <dbReference type="ARBA" id="ARBA00020019"/>
    </source>
</evidence>
<protein>
    <recommendedName>
        <fullName evidence="3">Cell division ATP-binding protein FtsE</fullName>
    </recommendedName>
</protein>
<keyword evidence="13" id="KW-1185">Reference proteome</keyword>
<dbReference type="SMART" id="SM00930">
    <property type="entry name" value="NIL"/>
    <property type="match status" value="1"/>
</dbReference>
<keyword evidence="6" id="KW-0547">Nucleotide-binding</keyword>
<dbReference type="Gene3D" id="3.40.50.300">
    <property type="entry name" value="P-loop containing nucleotide triphosphate hydrolases"/>
    <property type="match status" value="1"/>
</dbReference>
<dbReference type="CDD" id="cd03258">
    <property type="entry name" value="ABC_MetN_methionine_transporter"/>
    <property type="match status" value="1"/>
</dbReference>
<evidence type="ECO:0000256" key="5">
    <source>
        <dbReference type="ARBA" id="ARBA00022475"/>
    </source>
</evidence>
<keyword evidence="4" id="KW-0813">Transport</keyword>
<dbReference type="AlphaFoldDB" id="A0A1M6C3X9"/>
<gene>
    <name evidence="12" type="ORF">SAMN02745194_00577</name>
</gene>
<evidence type="ECO:0000256" key="9">
    <source>
        <dbReference type="ARBA" id="ARBA00022970"/>
    </source>
</evidence>
<feature type="domain" description="ABC transporter" evidence="11">
    <location>
        <begin position="37"/>
        <end position="276"/>
    </location>
</feature>
<sequence>MLDFARRPFVADPAGLTAPSPFRVSPMSDRTGQEPAISLHALVREFRGRGTPLRALDGVSLDVAPGEIFGIVGRSGAGKSTLLRCVNLLERPDSGTATVLGQEMTRLDEAALREARRGIGMVFQHFNLLSARTVAGNIAFPLEIAGVSRAERDARVAELLPLVGLEARRDHYPAQLSGGQKQRVGIARALASRPRVLLCDEATSALDPETTEEILALIRSIRDRLDLTVLLITHEMAVVKAICDRVAVMEAGQVIEQGRVFDVFTRPAHATTRRFVSEVIGHVVPPGTVARLPAPGAGEERRLLQVLFAGPSSTRAVVSEASRRFGLDLNIVSGRIDAIGSEPYGLMALAAYGPPAAIAEAITWMRGLGLDVSEIGEDPA</sequence>
<dbReference type="GO" id="GO:0005886">
    <property type="term" value="C:plasma membrane"/>
    <property type="evidence" value="ECO:0007669"/>
    <property type="project" value="UniProtKB-ARBA"/>
</dbReference>
<dbReference type="GO" id="GO:0005524">
    <property type="term" value="F:ATP binding"/>
    <property type="evidence" value="ECO:0007669"/>
    <property type="project" value="UniProtKB-KW"/>
</dbReference>
<evidence type="ECO:0000256" key="8">
    <source>
        <dbReference type="ARBA" id="ARBA00022967"/>
    </source>
</evidence>
<dbReference type="Pfam" id="PF00005">
    <property type="entry name" value="ABC_tran"/>
    <property type="match status" value="1"/>
</dbReference>
<keyword evidence="10" id="KW-0472">Membrane</keyword>
<dbReference type="InterPro" id="IPR017871">
    <property type="entry name" value="ABC_transporter-like_CS"/>
</dbReference>
<evidence type="ECO:0000256" key="4">
    <source>
        <dbReference type="ARBA" id="ARBA00022448"/>
    </source>
</evidence>
<proteinExistence type="inferred from homology"/>
<dbReference type="EMBL" id="FQZF01000003">
    <property type="protein sequence ID" value="SHI55730.1"/>
    <property type="molecule type" value="Genomic_DNA"/>
</dbReference>
<keyword evidence="9" id="KW-0029">Amino-acid transport</keyword>
<comment type="function">
    <text evidence="1">Part of the ABC transporter FtsEX involved in cellular division. Important for assembly or stability of the septal ring.</text>
</comment>
<evidence type="ECO:0000313" key="13">
    <source>
        <dbReference type="Proteomes" id="UP000184387"/>
    </source>
</evidence>
<reference evidence="12 13" key="1">
    <citation type="submission" date="2016-11" db="EMBL/GenBank/DDBJ databases">
        <authorList>
            <person name="Jaros S."/>
            <person name="Januszkiewicz K."/>
            <person name="Wedrychowicz H."/>
        </authorList>
    </citation>
    <scope>NUCLEOTIDE SEQUENCE [LARGE SCALE GENOMIC DNA]</scope>
    <source>
        <strain evidence="12 13">DSM 14916</strain>
    </source>
</reference>
<evidence type="ECO:0000313" key="12">
    <source>
        <dbReference type="EMBL" id="SHI55730.1"/>
    </source>
</evidence>
<keyword evidence="7 12" id="KW-0067">ATP-binding</keyword>
<name>A0A1M6C3X9_9PROT</name>
<dbReference type="SUPFAM" id="SSF52540">
    <property type="entry name" value="P-loop containing nucleoside triphosphate hydrolases"/>
    <property type="match status" value="1"/>
</dbReference>
<dbReference type="Pfam" id="PF09383">
    <property type="entry name" value="NIL"/>
    <property type="match status" value="1"/>
</dbReference>
<dbReference type="Gene3D" id="3.30.70.260">
    <property type="match status" value="1"/>
</dbReference>
<evidence type="ECO:0000256" key="1">
    <source>
        <dbReference type="ARBA" id="ARBA00002579"/>
    </source>
</evidence>
<dbReference type="InterPro" id="IPR018449">
    <property type="entry name" value="NIL_domain"/>
</dbReference>
<dbReference type="STRING" id="198092.SAMN02745194_00577"/>
<dbReference type="InterPro" id="IPR003439">
    <property type="entry name" value="ABC_transporter-like_ATP-bd"/>
</dbReference>
<evidence type="ECO:0000256" key="6">
    <source>
        <dbReference type="ARBA" id="ARBA00022741"/>
    </source>
</evidence>
<dbReference type="PANTHER" id="PTHR43166">
    <property type="entry name" value="AMINO ACID IMPORT ATP-BINDING PROTEIN"/>
    <property type="match status" value="1"/>
</dbReference>
<evidence type="ECO:0000256" key="7">
    <source>
        <dbReference type="ARBA" id="ARBA00022840"/>
    </source>
</evidence>
<dbReference type="PROSITE" id="PS50893">
    <property type="entry name" value="ABC_TRANSPORTER_2"/>
    <property type="match status" value="1"/>
</dbReference>
<dbReference type="GO" id="GO:0016887">
    <property type="term" value="F:ATP hydrolysis activity"/>
    <property type="evidence" value="ECO:0007669"/>
    <property type="project" value="InterPro"/>
</dbReference>
<keyword evidence="5" id="KW-1003">Cell membrane</keyword>
<dbReference type="InterPro" id="IPR050086">
    <property type="entry name" value="MetN_ABC_transporter-like"/>
</dbReference>
<organism evidence="12 13">
    <name type="scientific">Muricoccus roseus</name>
    <dbReference type="NCBI Taxonomy" id="198092"/>
    <lineage>
        <taxon>Bacteria</taxon>
        <taxon>Pseudomonadati</taxon>
        <taxon>Pseudomonadota</taxon>
        <taxon>Alphaproteobacteria</taxon>
        <taxon>Acetobacterales</taxon>
        <taxon>Roseomonadaceae</taxon>
        <taxon>Muricoccus</taxon>
    </lineage>
</organism>
<dbReference type="GO" id="GO:0006865">
    <property type="term" value="P:amino acid transport"/>
    <property type="evidence" value="ECO:0007669"/>
    <property type="project" value="UniProtKB-KW"/>
</dbReference>
<dbReference type="PANTHER" id="PTHR43166:SF30">
    <property type="entry name" value="METHIONINE IMPORT ATP-BINDING PROTEIN METN"/>
    <property type="match status" value="1"/>
</dbReference>
<evidence type="ECO:0000256" key="2">
    <source>
        <dbReference type="ARBA" id="ARBA00005417"/>
    </source>
</evidence>
<dbReference type="SUPFAM" id="SSF55021">
    <property type="entry name" value="ACT-like"/>
    <property type="match status" value="1"/>
</dbReference>
<accession>A0A1M6C3X9</accession>
<keyword evidence="8" id="KW-1278">Translocase</keyword>
<evidence type="ECO:0000256" key="10">
    <source>
        <dbReference type="ARBA" id="ARBA00023136"/>
    </source>
</evidence>
<dbReference type="Proteomes" id="UP000184387">
    <property type="component" value="Unassembled WGS sequence"/>
</dbReference>
<comment type="similarity">
    <text evidence="2">Belongs to the ABC transporter superfamily.</text>
</comment>
<dbReference type="InterPro" id="IPR027417">
    <property type="entry name" value="P-loop_NTPase"/>
</dbReference>
<dbReference type="InterPro" id="IPR041701">
    <property type="entry name" value="MetN_ABC"/>
</dbReference>
<dbReference type="PROSITE" id="PS00211">
    <property type="entry name" value="ABC_TRANSPORTER_1"/>
    <property type="match status" value="1"/>
</dbReference>
<dbReference type="SMART" id="SM00382">
    <property type="entry name" value="AAA"/>
    <property type="match status" value="1"/>
</dbReference>
<dbReference type="InterPro" id="IPR003593">
    <property type="entry name" value="AAA+_ATPase"/>
</dbReference>
<dbReference type="InterPro" id="IPR045865">
    <property type="entry name" value="ACT-like_dom_sf"/>
</dbReference>